<evidence type="ECO:0000256" key="1">
    <source>
        <dbReference type="SAM" id="MobiDB-lite"/>
    </source>
</evidence>
<gene>
    <name evidence="4" type="ORF">OEZ60_09655</name>
</gene>
<keyword evidence="2" id="KW-0812">Transmembrane</keyword>
<dbReference type="EMBL" id="JAOVQO010000008">
    <property type="protein sequence ID" value="MCU9848272.1"/>
    <property type="molecule type" value="Genomic_DNA"/>
</dbReference>
<organism evidence="4 5">
    <name type="scientific">Albidovulum salinarum</name>
    <dbReference type="NCBI Taxonomy" id="2984153"/>
    <lineage>
        <taxon>Bacteria</taxon>
        <taxon>Pseudomonadati</taxon>
        <taxon>Pseudomonadota</taxon>
        <taxon>Alphaproteobacteria</taxon>
        <taxon>Rhodobacterales</taxon>
        <taxon>Paracoccaceae</taxon>
        <taxon>Albidovulum</taxon>
    </lineage>
</organism>
<sequence length="342" mass="36324">MRLTCPSCGAQYEVDESAIPESGRDVQCSNCGHAWFQVSAARLRAEAASQAAPAAPRAESPAAQEPVAEPVAETEESPALAADDEPYDAGAEAETPSSDYPTDDAGPDTAPVPADSDRETELVRAALAGTAAGEADRAPMDDTPEPTAEEAEESPAMRMAADRRRILDDAVRNVLREEAEREEIARQAEGSAAEPQPASASAAPPRIEETAERMARMRGDDDESDDEALVSRASRRELLPDIEAINSTLRATSERGDEPASIDAPETLRRRRSGFRLGFSTALLAALLLLSLYVAAPPLAKSVPALEPALTGYVTSVDSARVWLDTRIRSLTESLKGKTEGS</sequence>
<feature type="compositionally biased region" description="Low complexity" evidence="1">
    <location>
        <begin position="187"/>
        <end position="205"/>
    </location>
</feature>
<proteinExistence type="predicted"/>
<comment type="caution">
    <text evidence="4">The sequence shown here is derived from an EMBL/GenBank/DDBJ whole genome shotgun (WGS) entry which is preliminary data.</text>
</comment>
<dbReference type="Pfam" id="PF13717">
    <property type="entry name" value="Zn_ribbon_4"/>
    <property type="match status" value="1"/>
</dbReference>
<dbReference type="InterPro" id="IPR011723">
    <property type="entry name" value="Znf/thioredoxin_put"/>
</dbReference>
<feature type="transmembrane region" description="Helical" evidence="2">
    <location>
        <begin position="277"/>
        <end position="296"/>
    </location>
</feature>
<reference evidence="4 5" key="1">
    <citation type="submission" date="2022-10" db="EMBL/GenBank/DDBJ databases">
        <title>Defluviimonas sp. nov., isolated from ocean surface sediments.</title>
        <authorList>
            <person name="He W."/>
            <person name="Wang L."/>
            <person name="Zhang D.-F."/>
        </authorList>
    </citation>
    <scope>NUCLEOTIDE SEQUENCE [LARGE SCALE GENOMIC DNA]</scope>
    <source>
        <strain evidence="4 5">WL0024</strain>
    </source>
</reference>
<dbReference type="NCBIfam" id="TIGR02098">
    <property type="entry name" value="MJ0042_CXXC"/>
    <property type="match status" value="1"/>
</dbReference>
<feature type="region of interest" description="Disordered" evidence="1">
    <location>
        <begin position="181"/>
        <end position="207"/>
    </location>
</feature>
<protein>
    <submittedName>
        <fullName evidence="4">Zinc-ribbon domain-containing protein</fullName>
    </submittedName>
</protein>
<accession>A0ABT2X5I6</accession>
<feature type="region of interest" description="Disordered" evidence="1">
    <location>
        <begin position="44"/>
        <end position="164"/>
    </location>
</feature>
<keyword evidence="2" id="KW-1133">Transmembrane helix</keyword>
<evidence type="ECO:0000256" key="2">
    <source>
        <dbReference type="SAM" id="Phobius"/>
    </source>
</evidence>
<feature type="compositionally biased region" description="Low complexity" evidence="1">
    <location>
        <begin position="123"/>
        <end position="133"/>
    </location>
</feature>
<name>A0ABT2X5I6_9RHOB</name>
<dbReference type="RefSeq" id="WP_263335458.1">
    <property type="nucleotide sequence ID" value="NZ_JAOVQO010000008.1"/>
</dbReference>
<feature type="compositionally biased region" description="Acidic residues" evidence="1">
    <location>
        <begin position="72"/>
        <end position="87"/>
    </location>
</feature>
<keyword evidence="5" id="KW-1185">Reference proteome</keyword>
<feature type="compositionally biased region" description="Acidic residues" evidence="1">
    <location>
        <begin position="142"/>
        <end position="153"/>
    </location>
</feature>
<dbReference type="Proteomes" id="UP001209535">
    <property type="component" value="Unassembled WGS sequence"/>
</dbReference>
<evidence type="ECO:0000259" key="3">
    <source>
        <dbReference type="Pfam" id="PF13717"/>
    </source>
</evidence>
<feature type="domain" description="Zinc finger/thioredoxin putative" evidence="3">
    <location>
        <begin position="1"/>
        <end position="36"/>
    </location>
</feature>
<evidence type="ECO:0000313" key="5">
    <source>
        <dbReference type="Proteomes" id="UP001209535"/>
    </source>
</evidence>
<feature type="compositionally biased region" description="Low complexity" evidence="1">
    <location>
        <begin position="44"/>
        <end position="71"/>
    </location>
</feature>
<evidence type="ECO:0000313" key="4">
    <source>
        <dbReference type="EMBL" id="MCU9848272.1"/>
    </source>
</evidence>
<keyword evidence="2" id="KW-0472">Membrane</keyword>